<dbReference type="RefSeq" id="WP_373312164.1">
    <property type="nucleotide sequence ID" value="NZ_BMSX01000019.1"/>
</dbReference>
<dbReference type="Proteomes" id="UP000658320">
    <property type="component" value="Unassembled WGS sequence"/>
</dbReference>
<reference evidence="2" key="2">
    <citation type="submission" date="2020-09" db="EMBL/GenBank/DDBJ databases">
        <authorList>
            <person name="Sun Q."/>
            <person name="Ohkuma M."/>
        </authorList>
    </citation>
    <scope>NUCLEOTIDE SEQUENCE</scope>
    <source>
        <strain evidence="2">JCM 4346</strain>
    </source>
</reference>
<sequence>MRITPSELADHHEPDVSQLRRSLASRTDSSWTEIIPFSRPSDGTGLDEAAGGDQRKKVSPRLFWIFALSQRTSMSTQPAERPAAASGTFDLGGDLTVNRLDYGAMQLTDPAV</sequence>
<dbReference type="AlphaFoldDB" id="A0A918FJA5"/>
<feature type="region of interest" description="Disordered" evidence="1">
    <location>
        <begin position="1"/>
        <end position="56"/>
    </location>
</feature>
<comment type="caution">
    <text evidence="2">The sequence shown here is derived from an EMBL/GenBank/DDBJ whole genome shotgun (WGS) entry which is preliminary data.</text>
</comment>
<proteinExistence type="predicted"/>
<evidence type="ECO:0000313" key="2">
    <source>
        <dbReference type="EMBL" id="GGR41464.1"/>
    </source>
</evidence>
<accession>A0A918FJA5</accession>
<evidence type="ECO:0000256" key="1">
    <source>
        <dbReference type="SAM" id="MobiDB-lite"/>
    </source>
</evidence>
<protein>
    <submittedName>
        <fullName evidence="2">Uncharacterized protein</fullName>
    </submittedName>
</protein>
<dbReference type="EMBL" id="BMSX01000019">
    <property type="protein sequence ID" value="GGR41464.1"/>
    <property type="molecule type" value="Genomic_DNA"/>
</dbReference>
<gene>
    <name evidence="2" type="ORF">GCM10010251_67670</name>
</gene>
<keyword evidence="3" id="KW-1185">Reference proteome</keyword>
<organism evidence="2 3">
    <name type="scientific">Streptomyces aurantiogriseus</name>
    <dbReference type="NCBI Taxonomy" id="66870"/>
    <lineage>
        <taxon>Bacteria</taxon>
        <taxon>Bacillati</taxon>
        <taxon>Actinomycetota</taxon>
        <taxon>Actinomycetes</taxon>
        <taxon>Kitasatosporales</taxon>
        <taxon>Streptomycetaceae</taxon>
        <taxon>Streptomyces</taxon>
    </lineage>
</organism>
<name>A0A918FJA5_9ACTN</name>
<reference evidence="2" key="1">
    <citation type="journal article" date="2014" name="Int. J. Syst. Evol. Microbiol.">
        <title>Complete genome sequence of Corynebacterium casei LMG S-19264T (=DSM 44701T), isolated from a smear-ripened cheese.</title>
        <authorList>
            <consortium name="US DOE Joint Genome Institute (JGI-PGF)"/>
            <person name="Walter F."/>
            <person name="Albersmeier A."/>
            <person name="Kalinowski J."/>
            <person name="Ruckert C."/>
        </authorList>
    </citation>
    <scope>NUCLEOTIDE SEQUENCE</scope>
    <source>
        <strain evidence="2">JCM 4346</strain>
    </source>
</reference>
<evidence type="ECO:0000313" key="3">
    <source>
        <dbReference type="Proteomes" id="UP000658320"/>
    </source>
</evidence>